<dbReference type="InterPro" id="IPR019554">
    <property type="entry name" value="Soluble_ligand-bd"/>
</dbReference>
<dbReference type="GO" id="GO:0003677">
    <property type="term" value="F:DNA binding"/>
    <property type="evidence" value="ECO:0007669"/>
    <property type="project" value="UniProtKB-KW"/>
</dbReference>
<reference evidence="4 5" key="1">
    <citation type="submission" date="2020-03" db="EMBL/GenBank/DDBJ databases">
        <authorList>
            <person name="Zhang Z."/>
            <person name="Guo Z."/>
            <person name="Hou Q."/>
            <person name="Shen X."/>
        </authorList>
    </citation>
    <scope>NUCLEOTIDE SEQUENCE [LARGE SCALE GENOMIC DNA]</scope>
    <source>
        <strain evidence="4 5">HBUAS51329</strain>
    </source>
</reference>
<dbReference type="Proteomes" id="UP000707477">
    <property type="component" value="Unassembled WGS sequence"/>
</dbReference>
<organism evidence="4 5">
    <name type="scientific">Levilactobacillus tujiorum</name>
    <dbReference type="NCBI Taxonomy" id="2912243"/>
    <lineage>
        <taxon>Bacteria</taxon>
        <taxon>Bacillati</taxon>
        <taxon>Bacillota</taxon>
        <taxon>Bacilli</taxon>
        <taxon>Lactobacillales</taxon>
        <taxon>Lactobacillaceae</taxon>
        <taxon>Levilactobacillus</taxon>
    </lineage>
</organism>
<feature type="transmembrane region" description="Helical" evidence="2">
    <location>
        <begin position="17"/>
        <end position="37"/>
    </location>
</feature>
<dbReference type="NCBIfam" id="TIGR00426">
    <property type="entry name" value="competence protein ComEA helix-hairpin-helix repeat region"/>
    <property type="match status" value="1"/>
</dbReference>
<accession>A0ABX1L4N9</accession>
<dbReference type="InterPro" id="IPR004509">
    <property type="entry name" value="Competence_ComEA_HhH"/>
</dbReference>
<evidence type="ECO:0000256" key="1">
    <source>
        <dbReference type="SAM" id="MobiDB-lite"/>
    </source>
</evidence>
<dbReference type="EMBL" id="JAAVSD010000007">
    <property type="protein sequence ID" value="NLR29301.1"/>
    <property type="molecule type" value="Genomic_DNA"/>
</dbReference>
<keyword evidence="4" id="KW-0238">DNA-binding</keyword>
<protein>
    <submittedName>
        <fullName evidence="4">DNA-binding protein</fullName>
    </submittedName>
</protein>
<dbReference type="InterPro" id="IPR003583">
    <property type="entry name" value="Hlx-hairpin-Hlx_DNA-bd_motif"/>
</dbReference>
<dbReference type="InterPro" id="IPR010994">
    <property type="entry name" value="RuvA_2-like"/>
</dbReference>
<evidence type="ECO:0000313" key="5">
    <source>
        <dbReference type="Proteomes" id="UP000707477"/>
    </source>
</evidence>
<comment type="caution">
    <text evidence="4">The sequence shown here is derived from an EMBL/GenBank/DDBJ whole genome shotgun (WGS) entry which is preliminary data.</text>
</comment>
<feature type="domain" description="Helix-hairpin-helix DNA-binding motif class 1" evidence="3">
    <location>
        <begin position="183"/>
        <end position="202"/>
    </location>
</feature>
<feature type="compositionally biased region" description="Polar residues" evidence="1">
    <location>
        <begin position="50"/>
        <end position="75"/>
    </location>
</feature>
<dbReference type="PANTHER" id="PTHR21180:SF32">
    <property type="entry name" value="ENDONUCLEASE_EXONUCLEASE_PHOSPHATASE FAMILY DOMAIN-CONTAINING PROTEIN 1"/>
    <property type="match status" value="1"/>
</dbReference>
<dbReference type="SUPFAM" id="SSF47781">
    <property type="entry name" value="RuvA domain 2-like"/>
    <property type="match status" value="1"/>
</dbReference>
<keyword evidence="2" id="KW-0812">Transmembrane</keyword>
<feature type="domain" description="Helix-hairpin-helix DNA-binding motif class 1" evidence="3">
    <location>
        <begin position="213"/>
        <end position="232"/>
    </location>
</feature>
<keyword evidence="5" id="KW-1185">Reference proteome</keyword>
<dbReference type="PANTHER" id="PTHR21180">
    <property type="entry name" value="ENDONUCLEASE/EXONUCLEASE/PHOSPHATASE FAMILY DOMAIN-CONTAINING PROTEIN 1"/>
    <property type="match status" value="1"/>
</dbReference>
<proteinExistence type="predicted"/>
<feature type="region of interest" description="Disordered" evidence="1">
    <location>
        <begin position="48"/>
        <end position="76"/>
    </location>
</feature>
<gene>
    <name evidence="4" type="ORF">HEQ44_03795</name>
</gene>
<dbReference type="Pfam" id="PF10531">
    <property type="entry name" value="SLBB"/>
    <property type="match status" value="1"/>
</dbReference>
<name>A0ABX1L4N9_9LACO</name>
<dbReference type="RefSeq" id="WP_168848970.1">
    <property type="nucleotide sequence ID" value="NZ_JAAVSD010000007.1"/>
</dbReference>
<dbReference type="Gene3D" id="1.10.150.280">
    <property type="entry name" value="AF1531-like domain"/>
    <property type="match status" value="1"/>
</dbReference>
<evidence type="ECO:0000259" key="3">
    <source>
        <dbReference type="SMART" id="SM00278"/>
    </source>
</evidence>
<dbReference type="Pfam" id="PF12836">
    <property type="entry name" value="HHH_3"/>
    <property type="match status" value="1"/>
</dbReference>
<keyword evidence="2" id="KW-1133">Transmembrane helix</keyword>
<dbReference type="SMART" id="SM00278">
    <property type="entry name" value="HhH1"/>
    <property type="match status" value="2"/>
</dbReference>
<dbReference type="InterPro" id="IPR051675">
    <property type="entry name" value="Endo/Exo/Phosphatase_dom_1"/>
</dbReference>
<sequence>MQRISEWWLGLSRQRQVVLGGVSVLLLSVVFGGWLLWGQRPVRALPATVPQEQTQQSSHATSKATTEVSGTPHQVSSHDTRVFVDVQGAVAHPGLYQFSAEMRVADAIKAAGGLTGKADRKQINLASRLTDQQQLQIPLKGETVQRAGNQQASSSASGVGNRSAAKADGKAATVVNLNTATVSDLQQLTGIGEKKAQKIVDYRTAHGSFQTVKDLTQVPGFGEKTVENLQDQLTT</sequence>
<evidence type="ECO:0000313" key="4">
    <source>
        <dbReference type="EMBL" id="NLR29301.1"/>
    </source>
</evidence>
<evidence type="ECO:0000256" key="2">
    <source>
        <dbReference type="SAM" id="Phobius"/>
    </source>
</evidence>
<keyword evidence="2" id="KW-0472">Membrane</keyword>